<evidence type="ECO:0000313" key="1">
    <source>
        <dbReference type="EMBL" id="PVA06282.1"/>
    </source>
</evidence>
<name>A0A2T7FVV0_9RHOB</name>
<protein>
    <submittedName>
        <fullName evidence="1">Uncharacterized protein</fullName>
    </submittedName>
</protein>
<organism evidence="1 2">
    <name type="scientific">Thalassorhabdomicrobium marinisediminis</name>
    <dbReference type="NCBI Taxonomy" id="2170577"/>
    <lineage>
        <taxon>Bacteria</taxon>
        <taxon>Pseudomonadati</taxon>
        <taxon>Pseudomonadota</taxon>
        <taxon>Alphaproteobacteria</taxon>
        <taxon>Rhodobacterales</taxon>
        <taxon>Paracoccaceae</taxon>
        <taxon>Thalassorhabdomicrobium</taxon>
    </lineage>
</organism>
<reference evidence="1 2" key="1">
    <citation type="submission" date="2018-04" db="EMBL/GenBank/DDBJ databases">
        <title>Pelagivirga bohaiensis gen. nov., sp. nov., a bacterium isolated from the Bohai Sea.</title>
        <authorList>
            <person name="Ji X."/>
        </authorList>
    </citation>
    <scope>NUCLEOTIDE SEQUENCE [LARGE SCALE GENOMIC DNA]</scope>
    <source>
        <strain evidence="1 2">BH-SD16</strain>
    </source>
</reference>
<dbReference type="EMBL" id="QCYG01000006">
    <property type="protein sequence ID" value="PVA06282.1"/>
    <property type="molecule type" value="Genomic_DNA"/>
</dbReference>
<proteinExistence type="predicted"/>
<dbReference type="OrthoDB" id="7873775at2"/>
<sequence length="133" mass="14690">MRQTKTCAPQPVARLIPRELGELDLDAMSPFARAGNSFEQSDLICAGLEEMSRHLRRLDDDFRAGQFDRIEMRARALVVLADQLGLCRVGQVAADVVYCVTRPDEIALSATLSRLMRLVSQALDHAADPLPAL</sequence>
<dbReference type="Proteomes" id="UP000244817">
    <property type="component" value="Unassembled WGS sequence"/>
</dbReference>
<accession>A0A2T7FVV0</accession>
<dbReference type="AlphaFoldDB" id="A0A2T7FVV0"/>
<keyword evidence="2" id="KW-1185">Reference proteome</keyword>
<dbReference type="RefSeq" id="WP_108641062.1">
    <property type="nucleotide sequence ID" value="NZ_QCYG01000006.1"/>
</dbReference>
<comment type="caution">
    <text evidence="1">The sequence shown here is derived from an EMBL/GenBank/DDBJ whole genome shotgun (WGS) entry which is preliminary data.</text>
</comment>
<evidence type="ECO:0000313" key="2">
    <source>
        <dbReference type="Proteomes" id="UP000244817"/>
    </source>
</evidence>
<gene>
    <name evidence="1" type="ORF">DC363_10255</name>
</gene>